<dbReference type="VEuPathDB" id="TriTrypDB:TcG_06539"/>
<evidence type="ECO:0000256" key="5">
    <source>
        <dbReference type="ARBA" id="ARBA00022807"/>
    </source>
</evidence>
<dbReference type="GO" id="GO:0005829">
    <property type="term" value="C:cytosol"/>
    <property type="evidence" value="ECO:0007669"/>
    <property type="project" value="TreeGrafter"/>
</dbReference>
<comment type="function">
    <text evidence="6">Hydrolase that can remove conjugated ubiquitin from proteins and may therefore play an important regulatory role at the level of protein turnover by preventing degradation.</text>
</comment>
<dbReference type="GO" id="GO:0030968">
    <property type="term" value="P:endoplasmic reticulum unfolded protein response"/>
    <property type="evidence" value="ECO:0007669"/>
    <property type="project" value="TreeGrafter"/>
</dbReference>
<evidence type="ECO:0000256" key="4">
    <source>
        <dbReference type="ARBA" id="ARBA00022801"/>
    </source>
</evidence>
<dbReference type="InterPro" id="IPR038765">
    <property type="entry name" value="Papain-like_cys_pep_sf"/>
</dbReference>
<proteinExistence type="predicted"/>
<dbReference type="EC" id="3.4.19.12" evidence="6"/>
<dbReference type="VEuPathDB" id="TriTrypDB:TcCL_NonESM01897"/>
<evidence type="ECO:0000313" key="9">
    <source>
        <dbReference type="Proteomes" id="UP000246121"/>
    </source>
</evidence>
<dbReference type="FunFam" id="3.90.70.80:FF:000021">
    <property type="entry name" value="Ubiquitin thioesterase OTU1"/>
    <property type="match status" value="1"/>
</dbReference>
<dbReference type="Gene3D" id="3.10.20.90">
    <property type="entry name" value="Phosphatidylinositol 3-kinase Catalytic Subunit, Chain A, domain 1"/>
    <property type="match status" value="1"/>
</dbReference>
<keyword evidence="5 6" id="KW-0788">Thiol protease</keyword>
<comment type="caution">
    <text evidence="8">The sequence shown here is derived from an EMBL/GenBank/DDBJ whole genome shotgun (WGS) entry which is preliminary data.</text>
</comment>
<organism evidence="8 9">
    <name type="scientific">Trypanosoma cruzi</name>
    <dbReference type="NCBI Taxonomy" id="5693"/>
    <lineage>
        <taxon>Eukaryota</taxon>
        <taxon>Discoba</taxon>
        <taxon>Euglenozoa</taxon>
        <taxon>Kinetoplastea</taxon>
        <taxon>Metakinetoplastina</taxon>
        <taxon>Trypanosomatida</taxon>
        <taxon>Trypanosomatidae</taxon>
        <taxon>Trypanosoma</taxon>
        <taxon>Schizotrypanum</taxon>
    </lineage>
</organism>
<dbReference type="GO" id="GO:0036503">
    <property type="term" value="P:ERAD pathway"/>
    <property type="evidence" value="ECO:0007669"/>
    <property type="project" value="TreeGrafter"/>
</dbReference>
<evidence type="ECO:0000259" key="7">
    <source>
        <dbReference type="PROSITE" id="PS50802"/>
    </source>
</evidence>
<comment type="catalytic activity">
    <reaction evidence="1 6">
        <text>Thiol-dependent hydrolysis of ester, thioester, amide, peptide and isopeptide bonds formed by the C-terminal Gly of ubiquitin (a 76-residue protein attached to proteins as an intracellular targeting signal).</text>
        <dbReference type="EC" id="3.4.19.12"/>
    </reaction>
</comment>
<dbReference type="VEuPathDB" id="TriTrypDB:TcCLB.509791.20"/>
<dbReference type="SUPFAM" id="SSF54001">
    <property type="entry name" value="Cysteine proteinases"/>
    <property type="match status" value="1"/>
</dbReference>
<name>A0A2V2VNJ1_TRYCR</name>
<keyword evidence="6" id="KW-0963">Cytoplasm</keyword>
<feature type="domain" description="OTU" evidence="7">
    <location>
        <begin position="99"/>
        <end position="222"/>
    </location>
</feature>
<accession>A0A2V2VNJ1</accession>
<evidence type="ECO:0000256" key="3">
    <source>
        <dbReference type="ARBA" id="ARBA00022786"/>
    </source>
</evidence>
<dbReference type="GO" id="GO:0016579">
    <property type="term" value="P:protein deubiquitination"/>
    <property type="evidence" value="ECO:0007669"/>
    <property type="project" value="TreeGrafter"/>
</dbReference>
<comment type="subcellular location">
    <subcellularLocation>
        <location evidence="6">Cytoplasm</location>
    </subcellularLocation>
</comment>
<dbReference type="VEuPathDB" id="TriTrypDB:TCDM_03456"/>
<dbReference type="AlphaFoldDB" id="A0A2V2VNJ1"/>
<dbReference type="GO" id="GO:0005634">
    <property type="term" value="C:nucleus"/>
    <property type="evidence" value="ECO:0007669"/>
    <property type="project" value="TreeGrafter"/>
</dbReference>
<dbReference type="OrthoDB" id="65596at2759"/>
<evidence type="ECO:0000313" key="8">
    <source>
        <dbReference type="EMBL" id="PWU97714.1"/>
    </source>
</evidence>
<dbReference type="VEuPathDB" id="TriTrypDB:TCSYLVIO_004666"/>
<dbReference type="VEuPathDB" id="TriTrypDB:TcBrA4_0013100"/>
<dbReference type="Pfam" id="PF02338">
    <property type="entry name" value="OTU"/>
    <property type="match status" value="1"/>
</dbReference>
<dbReference type="PANTHER" id="PTHR13312:SF0">
    <property type="entry name" value="UBIQUITIN THIOESTERASE OTU1"/>
    <property type="match status" value="1"/>
</dbReference>
<evidence type="ECO:0000256" key="1">
    <source>
        <dbReference type="ARBA" id="ARBA00000707"/>
    </source>
</evidence>
<dbReference type="InterPro" id="IPR048857">
    <property type="entry name" value="OTU1_Ubl"/>
</dbReference>
<dbReference type="VEuPathDB" id="TriTrypDB:TcCLB.508723.59"/>
<gene>
    <name evidence="8" type="ORF">C4B63_14g52</name>
</gene>
<keyword evidence="2" id="KW-0645">Protease</keyword>
<reference evidence="8 9" key="1">
    <citation type="journal article" date="2018" name="Microb. Genom.">
        <title>Expanding an expanded genome: long-read sequencing of Trypanosoma cruzi.</title>
        <authorList>
            <person name="Berna L."/>
            <person name="Rodriguez M."/>
            <person name="Chiribao M.L."/>
            <person name="Parodi-Talice A."/>
            <person name="Pita S."/>
            <person name="Rijo G."/>
            <person name="Alvarez-Valin F."/>
            <person name="Robello C."/>
        </authorList>
    </citation>
    <scope>NUCLEOTIDE SEQUENCE [LARGE SCALE GENOMIC DNA]</scope>
    <source>
        <strain evidence="8 9">Dm28c</strain>
    </source>
</reference>
<protein>
    <recommendedName>
        <fullName evidence="6">Ubiquitin thioesterase OTU</fullName>
        <ecNumber evidence="6">3.4.19.12</ecNumber>
    </recommendedName>
</protein>
<keyword evidence="4 6" id="KW-0378">Hydrolase</keyword>
<dbReference type="VEuPathDB" id="TriTrypDB:BCY84_11293"/>
<dbReference type="InterPro" id="IPR003323">
    <property type="entry name" value="OTU_dom"/>
</dbReference>
<dbReference type="VEuPathDB" id="TriTrypDB:ECC02_000492"/>
<sequence length="261" mass="29916">MKFRLRLPNSSQPVTFDVEETTPWIAFLHGVESRSGIVKERLRILSGYPPRVVDAADADLVGSLFRQGDTLIVQEGEATVVRGLTRGRYVPPAHDKWHFVRRICPSDNSCLFHAAAYVLREKSRTDGPKLREECAAVVLANPDYFNELLLERPNSEYVQWIRQPTSWGGAIELIILSFLAQTEIIALDLESARMERFGQDMEYTVRAFVVYTGRHYDAIAMNPMYNSPRENEDQVLFNVRDEGVIARAERFVLEEAERMKH</sequence>
<dbReference type="Proteomes" id="UP000246121">
    <property type="component" value="Unassembled WGS sequence"/>
</dbReference>
<dbReference type="VEuPathDB" id="TriTrypDB:C3747_19g53"/>
<dbReference type="GO" id="GO:0004843">
    <property type="term" value="F:cysteine-type deubiquitinase activity"/>
    <property type="evidence" value="ECO:0007669"/>
    <property type="project" value="UniProtKB-UniRule"/>
</dbReference>
<dbReference type="VEuPathDB" id="TriTrypDB:Tc_MARK_3457"/>
<dbReference type="Pfam" id="PF21403">
    <property type="entry name" value="OTU1_UBXL"/>
    <property type="match status" value="1"/>
</dbReference>
<dbReference type="PANTHER" id="PTHR13312">
    <property type="entry name" value="HIV-INDUCED PROTEIN-7-LIKE PROTEASE"/>
    <property type="match status" value="1"/>
</dbReference>
<dbReference type="EMBL" id="PRFA01000014">
    <property type="protein sequence ID" value="PWU97714.1"/>
    <property type="molecule type" value="Genomic_DNA"/>
</dbReference>
<evidence type="ECO:0000256" key="6">
    <source>
        <dbReference type="RuleBase" id="RU367104"/>
    </source>
</evidence>
<evidence type="ECO:0000256" key="2">
    <source>
        <dbReference type="ARBA" id="ARBA00022670"/>
    </source>
</evidence>
<keyword evidence="3 6" id="KW-0833">Ubl conjugation pathway</keyword>
<dbReference type="Gene3D" id="3.90.70.80">
    <property type="match status" value="1"/>
</dbReference>
<dbReference type="CDD" id="cd22745">
    <property type="entry name" value="OTU_OTU1"/>
    <property type="match status" value="1"/>
</dbReference>
<dbReference type="PROSITE" id="PS50802">
    <property type="entry name" value="OTU"/>
    <property type="match status" value="1"/>
</dbReference>
<dbReference type="VEuPathDB" id="TriTrypDB:C4B63_14g52"/>